<feature type="region of interest" description="Disordered" evidence="1">
    <location>
        <begin position="26"/>
        <end position="63"/>
    </location>
</feature>
<evidence type="ECO:0000313" key="2">
    <source>
        <dbReference type="EMBL" id="GAA2075601.1"/>
    </source>
</evidence>
<dbReference type="EMBL" id="BAAAPY010000003">
    <property type="protein sequence ID" value="GAA2075601.1"/>
    <property type="molecule type" value="Genomic_DNA"/>
</dbReference>
<sequence length="90" mass="8648">MPGIEAGPAVRVSRAASSAAAAAAAAASSSVTARNRGPLERADRPRPPAGRSVAAPADVARPGPVDGPADGCSFAACVFPACVFPAPPVG</sequence>
<organism evidence="2 3">
    <name type="scientific">Aeromicrobium halocynthiae</name>
    <dbReference type="NCBI Taxonomy" id="560557"/>
    <lineage>
        <taxon>Bacteria</taxon>
        <taxon>Bacillati</taxon>
        <taxon>Actinomycetota</taxon>
        <taxon>Actinomycetes</taxon>
        <taxon>Propionibacteriales</taxon>
        <taxon>Nocardioidaceae</taxon>
        <taxon>Aeromicrobium</taxon>
    </lineage>
</organism>
<reference evidence="2 3" key="1">
    <citation type="journal article" date="2019" name="Int. J. Syst. Evol. Microbiol.">
        <title>The Global Catalogue of Microorganisms (GCM) 10K type strain sequencing project: providing services to taxonomists for standard genome sequencing and annotation.</title>
        <authorList>
            <consortium name="The Broad Institute Genomics Platform"/>
            <consortium name="The Broad Institute Genome Sequencing Center for Infectious Disease"/>
            <person name="Wu L."/>
            <person name="Ma J."/>
        </authorList>
    </citation>
    <scope>NUCLEOTIDE SEQUENCE [LARGE SCALE GENOMIC DNA]</scope>
    <source>
        <strain evidence="2 3">JCM 15749</strain>
    </source>
</reference>
<gene>
    <name evidence="2" type="ORF">GCM10009821_13440</name>
</gene>
<name>A0ABN2VX29_9ACTN</name>
<evidence type="ECO:0000313" key="3">
    <source>
        <dbReference type="Proteomes" id="UP001501480"/>
    </source>
</evidence>
<proteinExistence type="predicted"/>
<evidence type="ECO:0008006" key="4">
    <source>
        <dbReference type="Google" id="ProtNLM"/>
    </source>
</evidence>
<feature type="compositionally biased region" description="Basic and acidic residues" evidence="1">
    <location>
        <begin position="37"/>
        <end position="46"/>
    </location>
</feature>
<dbReference type="Proteomes" id="UP001501480">
    <property type="component" value="Unassembled WGS sequence"/>
</dbReference>
<accession>A0ABN2VX29</accession>
<keyword evidence="3" id="KW-1185">Reference proteome</keyword>
<protein>
    <recommendedName>
        <fullName evidence="4">Secreted protein</fullName>
    </recommendedName>
</protein>
<comment type="caution">
    <text evidence="2">The sequence shown here is derived from an EMBL/GenBank/DDBJ whole genome shotgun (WGS) entry which is preliminary data.</text>
</comment>
<evidence type="ECO:0000256" key="1">
    <source>
        <dbReference type="SAM" id="MobiDB-lite"/>
    </source>
</evidence>